<gene>
    <name evidence="9" type="ORF">RRG08_008896</name>
</gene>
<dbReference type="PROSITE" id="PS50850">
    <property type="entry name" value="MFS"/>
    <property type="match status" value="1"/>
</dbReference>
<keyword evidence="2" id="KW-0813">Transport</keyword>
<keyword evidence="4 7" id="KW-1133">Transmembrane helix</keyword>
<evidence type="ECO:0000256" key="2">
    <source>
        <dbReference type="ARBA" id="ARBA00022448"/>
    </source>
</evidence>
<dbReference type="GO" id="GO:0012505">
    <property type="term" value="C:endomembrane system"/>
    <property type="evidence" value="ECO:0007669"/>
    <property type="project" value="UniProtKB-SubCell"/>
</dbReference>
<accession>A0AAE1DNG0</accession>
<keyword evidence="3 7" id="KW-0812">Transmembrane</keyword>
<evidence type="ECO:0000256" key="6">
    <source>
        <dbReference type="SAM" id="MobiDB-lite"/>
    </source>
</evidence>
<feature type="transmembrane region" description="Helical" evidence="7">
    <location>
        <begin position="180"/>
        <end position="199"/>
    </location>
</feature>
<feature type="transmembrane region" description="Helical" evidence="7">
    <location>
        <begin position="141"/>
        <end position="159"/>
    </location>
</feature>
<feature type="transmembrane region" description="Helical" evidence="7">
    <location>
        <begin position="340"/>
        <end position="359"/>
    </location>
</feature>
<keyword evidence="10" id="KW-1185">Reference proteome</keyword>
<reference evidence="9" key="1">
    <citation type="journal article" date="2023" name="G3 (Bethesda)">
        <title>A reference genome for the long-term kleptoplast-retaining sea slug Elysia crispata morphotype clarki.</title>
        <authorList>
            <person name="Eastman K.E."/>
            <person name="Pendleton A.L."/>
            <person name="Shaikh M.A."/>
            <person name="Suttiyut T."/>
            <person name="Ogas R."/>
            <person name="Tomko P."/>
            <person name="Gavelis G."/>
            <person name="Widhalm J.R."/>
            <person name="Wisecaver J.H."/>
        </authorList>
    </citation>
    <scope>NUCLEOTIDE SEQUENCE</scope>
    <source>
        <strain evidence="9">ECLA1</strain>
    </source>
</reference>
<comment type="subcellular location">
    <subcellularLocation>
        <location evidence="1">Endomembrane system</location>
        <topology evidence="1">Multi-pass membrane protein</topology>
    </subcellularLocation>
</comment>
<organism evidence="9 10">
    <name type="scientific">Elysia crispata</name>
    <name type="common">lettuce slug</name>
    <dbReference type="NCBI Taxonomy" id="231223"/>
    <lineage>
        <taxon>Eukaryota</taxon>
        <taxon>Metazoa</taxon>
        <taxon>Spiralia</taxon>
        <taxon>Lophotrochozoa</taxon>
        <taxon>Mollusca</taxon>
        <taxon>Gastropoda</taxon>
        <taxon>Heterobranchia</taxon>
        <taxon>Euthyneura</taxon>
        <taxon>Panpulmonata</taxon>
        <taxon>Sacoglossa</taxon>
        <taxon>Placobranchoidea</taxon>
        <taxon>Plakobranchidae</taxon>
        <taxon>Elysia</taxon>
    </lineage>
</organism>
<feature type="transmembrane region" description="Helical" evidence="7">
    <location>
        <begin position="267"/>
        <end position="287"/>
    </location>
</feature>
<feature type="transmembrane region" description="Helical" evidence="7">
    <location>
        <begin position="48"/>
        <end position="71"/>
    </location>
</feature>
<evidence type="ECO:0000256" key="7">
    <source>
        <dbReference type="SAM" id="Phobius"/>
    </source>
</evidence>
<dbReference type="PANTHER" id="PTHR23510">
    <property type="entry name" value="INNER MEMBRANE TRANSPORT PROTEIN YAJR"/>
    <property type="match status" value="1"/>
</dbReference>
<dbReference type="InterPro" id="IPR036259">
    <property type="entry name" value="MFS_trans_sf"/>
</dbReference>
<dbReference type="GO" id="GO:0022857">
    <property type="term" value="F:transmembrane transporter activity"/>
    <property type="evidence" value="ECO:0007669"/>
    <property type="project" value="InterPro"/>
</dbReference>
<evidence type="ECO:0000256" key="4">
    <source>
        <dbReference type="ARBA" id="ARBA00022989"/>
    </source>
</evidence>
<feature type="transmembrane region" description="Helical" evidence="7">
    <location>
        <begin position="219"/>
        <end position="239"/>
    </location>
</feature>
<feature type="transmembrane region" description="Helical" evidence="7">
    <location>
        <begin position="649"/>
        <end position="672"/>
    </location>
</feature>
<name>A0AAE1DNG0_9GAST</name>
<evidence type="ECO:0000259" key="8">
    <source>
        <dbReference type="PROSITE" id="PS50850"/>
    </source>
</evidence>
<dbReference type="CDD" id="cd17326">
    <property type="entry name" value="MFS_MFSD8"/>
    <property type="match status" value="1"/>
</dbReference>
<dbReference type="SUPFAM" id="SSF103473">
    <property type="entry name" value="MFS general substrate transporter"/>
    <property type="match status" value="2"/>
</dbReference>
<feature type="transmembrane region" description="Helical" evidence="7">
    <location>
        <begin position="307"/>
        <end position="328"/>
    </location>
</feature>
<dbReference type="AlphaFoldDB" id="A0AAE1DNG0"/>
<dbReference type="PANTHER" id="PTHR23510:SF3">
    <property type="entry name" value="MAJOR FACILITATOR SUPERFAMILY DOMAIN-CONTAINING PROTEIN 8"/>
    <property type="match status" value="1"/>
</dbReference>
<feature type="compositionally biased region" description="Polar residues" evidence="6">
    <location>
        <begin position="415"/>
        <end position="432"/>
    </location>
</feature>
<feature type="transmembrane region" description="Helical" evidence="7">
    <location>
        <begin position="581"/>
        <end position="605"/>
    </location>
</feature>
<feature type="region of interest" description="Disordered" evidence="6">
    <location>
        <begin position="412"/>
        <end position="432"/>
    </location>
</feature>
<evidence type="ECO:0000313" key="9">
    <source>
        <dbReference type="EMBL" id="KAK3777044.1"/>
    </source>
</evidence>
<feature type="transmembrane region" description="Helical" evidence="7">
    <location>
        <begin position="617"/>
        <end position="637"/>
    </location>
</feature>
<evidence type="ECO:0000256" key="3">
    <source>
        <dbReference type="ARBA" id="ARBA00022692"/>
    </source>
</evidence>
<sequence>MAVAEDDNAPLLYRDSWLLGIDTSEHQVYNENNEPPDVKQARWRSIRIIYTVVFLNAICFTMMLPSLWTYLQVLDPGASTSQLGWTVAAFSLGQLIASPIFGAWANLRRSHKEPTAFSFTLAALSYTFYAYLASIPGPKKYYMIAARAMLGLSAGNVAVWRSYVASATTLKERTVTMANINICASAGFVLGPILQAAFVPISHPGPMEKDFLHINMYTIPALLAAVFSCLSALLLLVVFKEHRIKDEPGAEAASIQFLPSQKVSIDFVAVFTCILHFFSTAITFQIFQTLTTPLIMHNFAWNKAKATFIQGMVTGGISVLAIFIYFIVKILSKRVSERALLMTGFLFTAAACFVFVPFGQKLPPRGMAPIRPVNVSRSNSSPWIEYPYYTTTGAAYYHSQETTKIGDPFAKTSRSESNNFTSPPKENLSSNAKSEITWNNLPRIHTHMTDKMHRLPIRDSTINSKSSYQLPDVQREQDGRNNILKFVSVQLKPRHHWFSQLLNYFSSVQRSTIDSNTFQRHKQALPWNTETRNVRISPQAATSEDLTTTPVPVTTTSKESQDGEGCPWNLSWCAHVPVLHLAQYAVGTLLYGIGYPLCHVLTFAIFSKVLGSKPQGLWMGIFAASGSLAGIAGPVLISHVYDKWGPRVAFTGCTAFLMVVILYSFAVIHRLIPLSQRQKQMGPLTI</sequence>
<dbReference type="EMBL" id="JAWDGP010003139">
    <property type="protein sequence ID" value="KAK3777044.1"/>
    <property type="molecule type" value="Genomic_DNA"/>
</dbReference>
<feature type="compositionally biased region" description="Low complexity" evidence="6">
    <location>
        <begin position="547"/>
        <end position="556"/>
    </location>
</feature>
<evidence type="ECO:0000256" key="1">
    <source>
        <dbReference type="ARBA" id="ARBA00004127"/>
    </source>
</evidence>
<dbReference type="InterPro" id="IPR020846">
    <property type="entry name" value="MFS_dom"/>
</dbReference>
<feature type="region of interest" description="Disordered" evidence="6">
    <location>
        <begin position="540"/>
        <end position="562"/>
    </location>
</feature>
<dbReference type="GO" id="GO:0005765">
    <property type="term" value="C:lysosomal membrane"/>
    <property type="evidence" value="ECO:0007669"/>
    <property type="project" value="TreeGrafter"/>
</dbReference>
<dbReference type="InterPro" id="IPR051068">
    <property type="entry name" value="MFS_Domain-Containing_Protein"/>
</dbReference>
<feature type="domain" description="Major facilitator superfamily (MFS) profile" evidence="8">
    <location>
        <begin position="45"/>
        <end position="672"/>
    </location>
</feature>
<dbReference type="Gene3D" id="1.20.1250.20">
    <property type="entry name" value="MFS general substrate transporter like domains"/>
    <property type="match status" value="2"/>
</dbReference>
<keyword evidence="5 7" id="KW-0472">Membrane</keyword>
<feature type="transmembrane region" description="Helical" evidence="7">
    <location>
        <begin position="83"/>
        <end position="104"/>
    </location>
</feature>
<dbReference type="InterPro" id="IPR011701">
    <property type="entry name" value="MFS"/>
</dbReference>
<feature type="transmembrane region" description="Helical" evidence="7">
    <location>
        <begin position="116"/>
        <end position="135"/>
    </location>
</feature>
<comment type="caution">
    <text evidence="9">The sequence shown here is derived from an EMBL/GenBank/DDBJ whole genome shotgun (WGS) entry which is preliminary data.</text>
</comment>
<evidence type="ECO:0000256" key="5">
    <source>
        <dbReference type="ARBA" id="ARBA00023136"/>
    </source>
</evidence>
<protein>
    <recommendedName>
        <fullName evidence="8">Major facilitator superfamily (MFS) profile domain-containing protein</fullName>
    </recommendedName>
</protein>
<proteinExistence type="predicted"/>
<dbReference type="Pfam" id="PF07690">
    <property type="entry name" value="MFS_1"/>
    <property type="match status" value="1"/>
</dbReference>
<dbReference type="Proteomes" id="UP001283361">
    <property type="component" value="Unassembled WGS sequence"/>
</dbReference>
<evidence type="ECO:0000313" key="10">
    <source>
        <dbReference type="Proteomes" id="UP001283361"/>
    </source>
</evidence>